<name>A0AAU2UW73_9ACTN</name>
<evidence type="ECO:0000256" key="1">
    <source>
        <dbReference type="SAM" id="Phobius"/>
    </source>
</evidence>
<keyword evidence="1" id="KW-0812">Transmembrane</keyword>
<protein>
    <submittedName>
        <fullName evidence="2">Uncharacterized protein</fullName>
    </submittedName>
</protein>
<organism evidence="2">
    <name type="scientific">Streptomyces sp. NBC_00003</name>
    <dbReference type="NCBI Taxonomy" id="2903608"/>
    <lineage>
        <taxon>Bacteria</taxon>
        <taxon>Bacillati</taxon>
        <taxon>Actinomycetota</taxon>
        <taxon>Actinomycetes</taxon>
        <taxon>Kitasatosporales</taxon>
        <taxon>Streptomycetaceae</taxon>
        <taxon>Streptomyces</taxon>
    </lineage>
</organism>
<gene>
    <name evidence="2" type="ORF">OG549_00985</name>
</gene>
<keyword evidence="1" id="KW-0472">Membrane</keyword>
<proteinExistence type="predicted"/>
<feature type="transmembrane region" description="Helical" evidence="1">
    <location>
        <begin position="20"/>
        <end position="43"/>
    </location>
</feature>
<dbReference type="EMBL" id="CP108318">
    <property type="protein sequence ID" value="WTW59336.1"/>
    <property type="molecule type" value="Genomic_DNA"/>
</dbReference>
<reference evidence="2" key="1">
    <citation type="submission" date="2022-10" db="EMBL/GenBank/DDBJ databases">
        <title>The complete genomes of actinobacterial strains from the NBC collection.</title>
        <authorList>
            <person name="Joergensen T.S."/>
            <person name="Alvarez Arevalo M."/>
            <person name="Sterndorff E.B."/>
            <person name="Faurdal D."/>
            <person name="Vuksanovic O."/>
            <person name="Mourched A.-S."/>
            <person name="Charusanti P."/>
            <person name="Shaw S."/>
            <person name="Blin K."/>
            <person name="Weber T."/>
        </authorList>
    </citation>
    <scope>NUCLEOTIDE SEQUENCE</scope>
    <source>
        <strain evidence="2">NBC_00003</strain>
    </source>
</reference>
<dbReference type="AlphaFoldDB" id="A0AAU2UW73"/>
<evidence type="ECO:0000313" key="2">
    <source>
        <dbReference type="EMBL" id="WTW59336.1"/>
    </source>
</evidence>
<feature type="transmembrane region" description="Helical" evidence="1">
    <location>
        <begin position="64"/>
        <end position="85"/>
    </location>
</feature>
<keyword evidence="1" id="KW-1133">Transmembrane helix</keyword>
<accession>A0AAU2UW73</accession>
<sequence>MNASPSPAAPPTQTVQDRTRLWAALAALLFVPAVLAMGVLTLTSQRASRCLTYGEQCAPGLPEWLFEWGVGVGVVTFIVALAAPAVRVRQVALGAQVVAECTALLVILSHA</sequence>